<evidence type="ECO:0000313" key="1">
    <source>
        <dbReference type="EMBL" id="KAK3044638.1"/>
    </source>
</evidence>
<comment type="caution">
    <text evidence="1">The sequence shown here is derived from an EMBL/GenBank/DDBJ whole genome shotgun (WGS) entry which is preliminary data.</text>
</comment>
<evidence type="ECO:0000313" key="2">
    <source>
        <dbReference type="Proteomes" id="UP001186974"/>
    </source>
</evidence>
<accession>A0ACC3CTK5</accession>
<organism evidence="1 2">
    <name type="scientific">Coniosporium uncinatum</name>
    <dbReference type="NCBI Taxonomy" id="93489"/>
    <lineage>
        <taxon>Eukaryota</taxon>
        <taxon>Fungi</taxon>
        <taxon>Dikarya</taxon>
        <taxon>Ascomycota</taxon>
        <taxon>Pezizomycotina</taxon>
        <taxon>Dothideomycetes</taxon>
        <taxon>Dothideomycetes incertae sedis</taxon>
        <taxon>Coniosporium</taxon>
    </lineage>
</organism>
<gene>
    <name evidence="1" type="ORF">LTS18_000747</name>
</gene>
<feature type="non-terminal residue" evidence="1">
    <location>
        <position position="122"/>
    </location>
</feature>
<keyword evidence="2" id="KW-1185">Reference proteome</keyword>
<dbReference type="Proteomes" id="UP001186974">
    <property type="component" value="Unassembled WGS sequence"/>
</dbReference>
<sequence length="122" mass="13022">MPSLDDLEPLLRSLWNNKPPGVAKSKIETATAIAAENVQSEAILVQQVANHYASTPATHKLGVLYVLDSVTRQWVDKARQTGQALTGSAAAPGTFAGGVHRVTEILPSIMHDLILSAPTEQK</sequence>
<name>A0ACC3CTK5_9PEZI</name>
<reference evidence="1" key="1">
    <citation type="submission" date="2024-09" db="EMBL/GenBank/DDBJ databases">
        <title>Black Yeasts Isolated from many extreme environments.</title>
        <authorList>
            <person name="Coleine C."/>
            <person name="Stajich J.E."/>
            <person name="Selbmann L."/>
        </authorList>
    </citation>
    <scope>NUCLEOTIDE SEQUENCE</scope>
    <source>
        <strain evidence="1">CCFEE 5737</strain>
    </source>
</reference>
<proteinExistence type="predicted"/>
<dbReference type="EMBL" id="JAWDJW010011672">
    <property type="protein sequence ID" value="KAK3044638.1"/>
    <property type="molecule type" value="Genomic_DNA"/>
</dbReference>
<protein>
    <submittedName>
        <fullName evidence="1">Uncharacterized protein</fullName>
    </submittedName>
</protein>